<dbReference type="STRING" id="4536.A0A0E0IRB8"/>
<dbReference type="OMA" id="WNSSFRN"/>
<dbReference type="InterPro" id="IPR027417">
    <property type="entry name" value="P-loop_NTPase"/>
</dbReference>
<keyword evidence="4" id="KW-0547">Nucleotide-binding</keyword>
<organism evidence="12">
    <name type="scientific">Oryza nivara</name>
    <name type="common">Indian wild rice</name>
    <name type="synonym">Oryza sativa f. spontanea</name>
    <dbReference type="NCBI Taxonomy" id="4536"/>
    <lineage>
        <taxon>Eukaryota</taxon>
        <taxon>Viridiplantae</taxon>
        <taxon>Streptophyta</taxon>
        <taxon>Embryophyta</taxon>
        <taxon>Tracheophyta</taxon>
        <taxon>Spermatophyta</taxon>
        <taxon>Magnoliopsida</taxon>
        <taxon>Liliopsida</taxon>
        <taxon>Poales</taxon>
        <taxon>Poaceae</taxon>
        <taxon>BOP clade</taxon>
        <taxon>Oryzoideae</taxon>
        <taxon>Oryzeae</taxon>
        <taxon>Oryzinae</taxon>
        <taxon>Oryza</taxon>
    </lineage>
</organism>
<evidence type="ECO:0000256" key="5">
    <source>
        <dbReference type="ARBA" id="ARBA00022821"/>
    </source>
</evidence>
<evidence type="ECO:0000256" key="3">
    <source>
        <dbReference type="ARBA" id="ARBA00022737"/>
    </source>
</evidence>
<dbReference type="InterPro" id="IPR042197">
    <property type="entry name" value="Apaf_helical"/>
</dbReference>
<evidence type="ECO:0000313" key="12">
    <source>
        <dbReference type="EnsemblPlants" id="ONIVA10G07380.2"/>
    </source>
</evidence>
<keyword evidence="13" id="KW-1185">Reference proteome</keyword>
<dbReference type="GO" id="GO:0043531">
    <property type="term" value="F:ADP binding"/>
    <property type="evidence" value="ECO:0007669"/>
    <property type="project" value="InterPro"/>
</dbReference>
<dbReference type="Pfam" id="PF18052">
    <property type="entry name" value="Rx_N"/>
    <property type="match status" value="1"/>
</dbReference>
<dbReference type="InterPro" id="IPR044974">
    <property type="entry name" value="Disease_R_plants"/>
</dbReference>
<name>A0A0E0IRB8_ORYNI</name>
<proteinExistence type="inferred from homology"/>
<dbReference type="AlphaFoldDB" id="A0A0E0IRB8"/>
<dbReference type="InterPro" id="IPR058922">
    <property type="entry name" value="WHD_DRP"/>
</dbReference>
<dbReference type="SUPFAM" id="SSF52058">
    <property type="entry name" value="L domain-like"/>
    <property type="match status" value="1"/>
</dbReference>
<accession>A0A0E0IRB8</accession>
<feature type="domain" description="Disease resistance protein winged helix" evidence="10">
    <location>
        <begin position="417"/>
        <end position="471"/>
    </location>
</feature>
<dbReference type="Gene3D" id="3.80.10.10">
    <property type="entry name" value="Ribonuclease Inhibitor"/>
    <property type="match status" value="1"/>
</dbReference>
<evidence type="ECO:0000256" key="7">
    <source>
        <dbReference type="SAM" id="MobiDB-lite"/>
    </source>
</evidence>
<keyword evidence="2" id="KW-0433">Leucine-rich repeat</keyword>
<dbReference type="Gramene" id="ONIVA10G07380.2">
    <property type="protein sequence ID" value="ONIVA10G07380.2"/>
    <property type="gene ID" value="ONIVA10G07380"/>
</dbReference>
<evidence type="ECO:0000313" key="13">
    <source>
        <dbReference type="Proteomes" id="UP000006591"/>
    </source>
</evidence>
<dbReference type="InterPro" id="IPR032675">
    <property type="entry name" value="LRR_dom_sf"/>
</dbReference>
<dbReference type="Pfam" id="PF23598">
    <property type="entry name" value="LRR_14"/>
    <property type="match status" value="1"/>
</dbReference>
<comment type="similarity">
    <text evidence="1">Belongs to the disease resistance NB-LRR family.</text>
</comment>
<protein>
    <recommendedName>
        <fullName evidence="14">NB-ARC domain-containing protein</fullName>
    </recommendedName>
</protein>
<dbReference type="InterPro" id="IPR055414">
    <property type="entry name" value="LRR_R13L4/SHOC2-like"/>
</dbReference>
<dbReference type="Gene3D" id="1.20.5.4130">
    <property type="match status" value="1"/>
</dbReference>
<evidence type="ECO:0008006" key="14">
    <source>
        <dbReference type="Google" id="ProtNLM"/>
    </source>
</evidence>
<evidence type="ECO:0000256" key="2">
    <source>
        <dbReference type="ARBA" id="ARBA00022614"/>
    </source>
</evidence>
<evidence type="ECO:0000256" key="1">
    <source>
        <dbReference type="ARBA" id="ARBA00008894"/>
    </source>
</evidence>
<dbReference type="eggNOG" id="KOG4658">
    <property type="taxonomic scope" value="Eukaryota"/>
</dbReference>
<dbReference type="Gene3D" id="1.10.8.430">
    <property type="entry name" value="Helical domain of apoptotic protease-activating factors"/>
    <property type="match status" value="1"/>
</dbReference>
<dbReference type="Gene3D" id="3.40.50.300">
    <property type="entry name" value="P-loop containing nucleotide triphosphate hydrolases"/>
    <property type="match status" value="1"/>
</dbReference>
<evidence type="ECO:0000259" key="9">
    <source>
        <dbReference type="Pfam" id="PF18052"/>
    </source>
</evidence>
<feature type="domain" description="Disease resistance N-terminal" evidence="9">
    <location>
        <begin position="10"/>
        <end position="97"/>
    </location>
</feature>
<feature type="domain" description="Disease resistance R13L4/SHOC-2-like LRR" evidence="11">
    <location>
        <begin position="504"/>
        <end position="871"/>
    </location>
</feature>
<dbReference type="Proteomes" id="UP000006591">
    <property type="component" value="Chromosome 10"/>
</dbReference>
<evidence type="ECO:0000259" key="8">
    <source>
        <dbReference type="Pfam" id="PF00931"/>
    </source>
</evidence>
<keyword evidence="5" id="KW-0611">Plant defense</keyword>
<evidence type="ECO:0000256" key="6">
    <source>
        <dbReference type="ARBA" id="ARBA00023054"/>
    </source>
</evidence>
<dbReference type="PANTHER" id="PTHR23155:SF1227">
    <property type="entry name" value="OS11G0462500 PROTEIN"/>
    <property type="match status" value="1"/>
</dbReference>
<dbReference type="InterPro" id="IPR036388">
    <property type="entry name" value="WH-like_DNA-bd_sf"/>
</dbReference>
<evidence type="ECO:0000256" key="4">
    <source>
        <dbReference type="ARBA" id="ARBA00022741"/>
    </source>
</evidence>
<dbReference type="GO" id="GO:0098542">
    <property type="term" value="P:defense response to other organism"/>
    <property type="evidence" value="ECO:0007669"/>
    <property type="project" value="TreeGrafter"/>
</dbReference>
<keyword evidence="3" id="KW-0677">Repeat</keyword>
<dbReference type="EnsemblPlants" id="ONIVA10G07380.2">
    <property type="protein sequence ID" value="ONIVA10G07380.2"/>
    <property type="gene ID" value="ONIVA10G07380"/>
</dbReference>
<dbReference type="InterPro" id="IPR002182">
    <property type="entry name" value="NB-ARC"/>
</dbReference>
<feature type="domain" description="NB-ARC" evidence="8">
    <location>
        <begin position="176"/>
        <end position="330"/>
    </location>
</feature>
<feature type="region of interest" description="Disordered" evidence="7">
    <location>
        <begin position="951"/>
        <end position="970"/>
    </location>
</feature>
<dbReference type="PANTHER" id="PTHR23155">
    <property type="entry name" value="DISEASE RESISTANCE PROTEIN RP"/>
    <property type="match status" value="1"/>
</dbReference>
<dbReference type="Pfam" id="PF00931">
    <property type="entry name" value="NB-ARC"/>
    <property type="match status" value="1"/>
</dbReference>
<sequence length="970" mass="106993">METAVLSAVLRTLGPKLYAFLRDGHDLLRRDLERDVHYIRNELAMIAAAIEEHDRRPPLPPHAAGDVRSAWIRGVRDLACDMEDCVDRFAHRATGHGLASMGARAKFAAVIQELRRKSEELSRLRASYAAAGEPSCSVATGSSALTLPASSSEAHTLASDIVGMDGPRDEILELIGETQGQLKVISIVGFGGLGKTLLARQIYESDAVAAQFHPRIWVRAAGKNAEDVLMEILQQLWMPVHHCDASNLVVNLRNCLESKRFFVVIDDMQREYWNSSFRNAFPSDTGLSSIVIVTTAIQSIANACSSRNSHVYVMRTLNEEHSRQLFLKEASWKDYPPGSEAILKKCDGLPLALVTTAQFLQSRCQQQPLGCAKLCDNLGKHLVTEDTLARMKRVLVHHYSSLPGHVIKACLLYLGNFPSGHPVRRKTLIRRWSAEGFVGADHHRSSLDVAIDSFEELINRSIIQPVDVSSNTEARLPDKIRCVSIQQNSGSKTRVDSDIDLSLVRSLTIFGKAHKSFLNFSRYKLLRVLDLEECDELEDEHLKKICKLLLLKYLSLGRGITVLPKEIAKLKFLETLDLRRTVIKFLPIQVLELPCLIHLFGVFKLQDADQQMRKLKSFLTEKSKLETLAGFVTDRCQTFPQLMKHMTNLAKVKIWCENTADASSSSNSDVHLSEAIQEFIQRGTDVNDVRSLSLDVGECSQEFLNFSLGDSCYLSSLKLKGNKICRLPPFVTSLAVLTDLCLSSSDRLSSDVLAALSNVRALRYLKLIARHLDRFVIERGDLQSLRRLHIVVVSMTTMSKQQPEIQEGALPNLESFHLLCKDLDGPCGHGGIRIDSLGLGCLREIVLDDGVRETAKEQWKDAARRHPKRPKVVFVGAGDVVDRRRVGAAAAAAPAAGERNSAMAPAAVASVVAAGDVKRPAREESDISAALASLPAKMARLLGAASIHQSSGTQGELSCGGNGASQRHFS</sequence>
<dbReference type="InterPro" id="IPR041118">
    <property type="entry name" value="Rx_N"/>
</dbReference>
<evidence type="ECO:0000259" key="10">
    <source>
        <dbReference type="Pfam" id="PF23559"/>
    </source>
</evidence>
<dbReference type="PRINTS" id="PR00364">
    <property type="entry name" value="DISEASERSIST"/>
</dbReference>
<dbReference type="Pfam" id="PF23559">
    <property type="entry name" value="WHD_DRP"/>
    <property type="match status" value="1"/>
</dbReference>
<keyword evidence="6" id="KW-0175">Coiled coil</keyword>
<reference evidence="12" key="1">
    <citation type="submission" date="2015-04" db="UniProtKB">
        <authorList>
            <consortium name="EnsemblPlants"/>
        </authorList>
    </citation>
    <scope>IDENTIFICATION</scope>
    <source>
        <strain evidence="12">SL10</strain>
    </source>
</reference>
<reference evidence="12" key="2">
    <citation type="submission" date="2018-04" db="EMBL/GenBank/DDBJ databases">
        <title>OnivRS2 (Oryza nivara Reference Sequence Version 2).</title>
        <authorList>
            <person name="Zhang J."/>
            <person name="Kudrna D."/>
            <person name="Lee S."/>
            <person name="Talag J."/>
            <person name="Rajasekar S."/>
            <person name="Welchert J."/>
            <person name="Hsing Y.-I."/>
            <person name="Wing R.A."/>
        </authorList>
    </citation>
    <scope>NUCLEOTIDE SEQUENCE [LARGE SCALE GENOMIC DNA]</scope>
</reference>
<dbReference type="Gene3D" id="1.10.10.10">
    <property type="entry name" value="Winged helix-like DNA-binding domain superfamily/Winged helix DNA-binding domain"/>
    <property type="match status" value="1"/>
</dbReference>
<evidence type="ECO:0000259" key="11">
    <source>
        <dbReference type="Pfam" id="PF23598"/>
    </source>
</evidence>
<dbReference type="SUPFAM" id="SSF52540">
    <property type="entry name" value="P-loop containing nucleoside triphosphate hydrolases"/>
    <property type="match status" value="1"/>
</dbReference>